<dbReference type="InterPro" id="IPR021346">
    <property type="entry name" value="Tma16"/>
</dbReference>
<dbReference type="Proteomes" id="UP000886611">
    <property type="component" value="Unassembled WGS sequence"/>
</dbReference>
<proteinExistence type="inferred from homology"/>
<evidence type="ECO:0000313" key="7">
    <source>
        <dbReference type="Proteomes" id="UP000886611"/>
    </source>
</evidence>
<feature type="non-terminal residue" evidence="6">
    <location>
        <position position="208"/>
    </location>
</feature>
<organism evidence="6 7">
    <name type="scientific">Polypterus senegalus</name>
    <name type="common">Senegal bichir</name>
    <dbReference type="NCBI Taxonomy" id="55291"/>
    <lineage>
        <taxon>Eukaryota</taxon>
        <taxon>Metazoa</taxon>
        <taxon>Chordata</taxon>
        <taxon>Craniata</taxon>
        <taxon>Vertebrata</taxon>
        <taxon>Euteleostomi</taxon>
        <taxon>Actinopterygii</taxon>
        <taxon>Polypteriformes</taxon>
        <taxon>Polypteridae</taxon>
        <taxon>Polypterus</taxon>
    </lineage>
</organism>
<dbReference type="FunFam" id="1.20.1440.170:FF:000001">
    <property type="entry name" value="Translation machinery-associated 16 homolog"/>
    <property type="match status" value="1"/>
</dbReference>
<dbReference type="EMBL" id="JAATIS010001241">
    <property type="protein sequence ID" value="KAG2466827.1"/>
    <property type="molecule type" value="Genomic_DNA"/>
</dbReference>
<comment type="similarity">
    <text evidence="3">Belongs to the TMA16 family.</text>
</comment>
<accession>A0A8X8BUC1</accession>
<reference evidence="6 7" key="1">
    <citation type="journal article" date="2021" name="Cell">
        <title>Tracing the genetic footprints of vertebrate landing in non-teleost ray-finned fishes.</title>
        <authorList>
            <person name="Bi X."/>
            <person name="Wang K."/>
            <person name="Yang L."/>
            <person name="Pan H."/>
            <person name="Jiang H."/>
            <person name="Wei Q."/>
            <person name="Fang M."/>
            <person name="Yu H."/>
            <person name="Zhu C."/>
            <person name="Cai Y."/>
            <person name="He Y."/>
            <person name="Gan X."/>
            <person name="Zeng H."/>
            <person name="Yu D."/>
            <person name="Zhu Y."/>
            <person name="Jiang H."/>
            <person name="Qiu Q."/>
            <person name="Yang H."/>
            <person name="Zhang Y.E."/>
            <person name="Wang W."/>
            <person name="Zhu M."/>
            <person name="He S."/>
            <person name="Zhang G."/>
        </authorList>
    </citation>
    <scope>NUCLEOTIDE SEQUENCE [LARGE SCALE GENOMIC DNA]</scope>
    <source>
        <strain evidence="6">Bchr_013</strain>
    </source>
</reference>
<dbReference type="Pfam" id="PF11176">
    <property type="entry name" value="Tma16"/>
    <property type="match status" value="1"/>
</dbReference>
<keyword evidence="7" id="KW-1185">Reference proteome</keyword>
<evidence type="ECO:0000256" key="5">
    <source>
        <dbReference type="SAM" id="MobiDB-lite"/>
    </source>
</evidence>
<feature type="compositionally biased region" description="Polar residues" evidence="5">
    <location>
        <begin position="194"/>
        <end position="208"/>
    </location>
</feature>
<sequence length="208" mass="24370">MQLLFMRDDAMYNECVLMLVQHVEMKACQSSGDSQGDFKWQQCCCVGVLESRPGKLFVILLQGEKLLWFQSQLHPDKSVYSKKEACEIIERYLHRFDNELEQIELVNSIKGRQGRQHSAREDVIKHTMERERMLYEGYGIEIPDILNGKHLKIFREWNGDLQKLPNIKMRTFSSQSWKCDVKQCTKEDEEEDLTTQIEDNSESEPASS</sequence>
<protein>
    <recommendedName>
        <fullName evidence="1">Translation machinery-associated protein 16</fullName>
    </recommendedName>
</protein>
<feature type="region of interest" description="Disordered" evidence="5">
    <location>
        <begin position="188"/>
        <end position="208"/>
    </location>
</feature>
<evidence type="ECO:0000256" key="2">
    <source>
        <dbReference type="ARBA" id="ARBA00034079"/>
    </source>
</evidence>
<dbReference type="GO" id="GO:0005634">
    <property type="term" value="C:nucleus"/>
    <property type="evidence" value="ECO:0007669"/>
    <property type="project" value="TreeGrafter"/>
</dbReference>
<dbReference type="PANTHER" id="PTHR13349:SF2">
    <property type="entry name" value="TRANSLATION MACHINERY-ASSOCIATED PROTEIN 16"/>
    <property type="match status" value="1"/>
</dbReference>
<evidence type="ECO:0000313" key="6">
    <source>
        <dbReference type="EMBL" id="KAG2466827.1"/>
    </source>
</evidence>
<feature type="non-terminal residue" evidence="6">
    <location>
        <position position="1"/>
    </location>
</feature>
<dbReference type="InterPro" id="IPR038356">
    <property type="entry name" value="Tma16_sf"/>
</dbReference>
<evidence type="ECO:0000256" key="4">
    <source>
        <dbReference type="ARBA" id="ARBA00034132"/>
    </source>
</evidence>
<comment type="function">
    <text evidence="2">Involved in the biogenesis of the 60S ribosomal subunit in the nucleus.</text>
</comment>
<evidence type="ECO:0000256" key="1">
    <source>
        <dbReference type="ARBA" id="ARBA00020047"/>
    </source>
</evidence>
<dbReference type="Gene3D" id="1.20.1440.170">
    <property type="entry name" value="Translation machinery-associated protein 16-like"/>
    <property type="match status" value="1"/>
</dbReference>
<comment type="caution">
    <text evidence="6">The sequence shown here is derived from an EMBL/GenBank/DDBJ whole genome shotgun (WGS) entry which is preliminary data.</text>
</comment>
<name>A0A8X8BUC1_POLSE</name>
<gene>
    <name evidence="6" type="primary">Tma16</name>
    <name evidence="6" type="ORF">GTO96_0020966</name>
</gene>
<dbReference type="PANTHER" id="PTHR13349">
    <property type="entry name" value="TRANSLATION MACHINERY-ASSOCIATED PROTEIN 16"/>
    <property type="match status" value="1"/>
</dbReference>
<evidence type="ECO:0000256" key="3">
    <source>
        <dbReference type="ARBA" id="ARBA00034127"/>
    </source>
</evidence>
<dbReference type="AlphaFoldDB" id="A0A8X8BUC1"/>
<comment type="subunit">
    <text evidence="4">Associates with pre-60S ribosomal particles.</text>
</comment>